<sequence length="239" mass="27137">MTKDTQPRYKQLADIFREKIISGELKPGDAFPTEMEICDTYTVSRHTARDALRILSEERLILRRRRAGTVVADYGAPSFAQPIGDFDSILQYAREARFTITTEGICDTEMLERFDLTGSFKWFRGCRAVGDQPPQAITTVYIRSDLAPENAHIINTLTGPISEWIEAQKQVSVKDVTQRMEAIALTHEQAKMLHVEPKSPALHTLRRYLNAAEETFLLSESFHPAGRFAYEINLTRTNG</sequence>
<dbReference type="Gene3D" id="3.40.1410.10">
    <property type="entry name" value="Chorismate lyase-like"/>
    <property type="match status" value="1"/>
</dbReference>
<feature type="domain" description="HTH gntR-type" evidence="4">
    <location>
        <begin position="6"/>
        <end position="74"/>
    </location>
</feature>
<dbReference type="InterPro" id="IPR036390">
    <property type="entry name" value="WH_DNA-bd_sf"/>
</dbReference>
<gene>
    <name evidence="5" type="ORF">ACFQS8_01635</name>
</gene>
<dbReference type="RefSeq" id="WP_382165089.1">
    <property type="nucleotide sequence ID" value="NZ_JBHTBR010000002.1"/>
</dbReference>
<evidence type="ECO:0000256" key="3">
    <source>
        <dbReference type="ARBA" id="ARBA00023163"/>
    </source>
</evidence>
<dbReference type="InterPro" id="IPR011663">
    <property type="entry name" value="UTRA"/>
</dbReference>
<dbReference type="EMBL" id="JBHTBR010000002">
    <property type="protein sequence ID" value="MFC7290305.1"/>
    <property type="molecule type" value="Genomic_DNA"/>
</dbReference>
<dbReference type="PANTHER" id="PTHR44846">
    <property type="entry name" value="MANNOSYL-D-GLYCERATE TRANSPORT/METABOLISM SYSTEM REPRESSOR MNGR-RELATED"/>
    <property type="match status" value="1"/>
</dbReference>
<dbReference type="SMART" id="SM00345">
    <property type="entry name" value="HTH_GNTR"/>
    <property type="match status" value="1"/>
</dbReference>
<organism evidence="5 6">
    <name type="scientific">Hirschia litorea</name>
    <dbReference type="NCBI Taxonomy" id="1199156"/>
    <lineage>
        <taxon>Bacteria</taxon>
        <taxon>Pseudomonadati</taxon>
        <taxon>Pseudomonadota</taxon>
        <taxon>Alphaproteobacteria</taxon>
        <taxon>Hyphomonadales</taxon>
        <taxon>Hyphomonadaceae</taxon>
        <taxon>Hirschia</taxon>
    </lineage>
</organism>
<dbReference type="InterPro" id="IPR036388">
    <property type="entry name" value="WH-like_DNA-bd_sf"/>
</dbReference>
<accession>A0ABW2IGS7</accession>
<dbReference type="CDD" id="cd07377">
    <property type="entry name" value="WHTH_GntR"/>
    <property type="match status" value="1"/>
</dbReference>
<keyword evidence="3" id="KW-0804">Transcription</keyword>
<proteinExistence type="predicted"/>
<dbReference type="InterPro" id="IPR050679">
    <property type="entry name" value="Bact_HTH_transcr_reg"/>
</dbReference>
<keyword evidence="1" id="KW-0805">Transcription regulation</keyword>
<name>A0ABW2IGS7_9PROT</name>
<dbReference type="Gene3D" id="1.10.10.10">
    <property type="entry name" value="Winged helix-like DNA-binding domain superfamily/Winged helix DNA-binding domain"/>
    <property type="match status" value="1"/>
</dbReference>
<dbReference type="Pfam" id="PF00392">
    <property type="entry name" value="GntR"/>
    <property type="match status" value="1"/>
</dbReference>
<evidence type="ECO:0000313" key="5">
    <source>
        <dbReference type="EMBL" id="MFC7290305.1"/>
    </source>
</evidence>
<comment type="caution">
    <text evidence="5">The sequence shown here is derived from an EMBL/GenBank/DDBJ whole genome shotgun (WGS) entry which is preliminary data.</text>
</comment>
<protein>
    <submittedName>
        <fullName evidence="5">GntR family transcriptional regulator</fullName>
    </submittedName>
</protein>
<dbReference type="InterPro" id="IPR028978">
    <property type="entry name" value="Chorismate_lyase_/UTRA_dom_sf"/>
</dbReference>
<dbReference type="SUPFAM" id="SSF46785">
    <property type="entry name" value="Winged helix' DNA-binding domain"/>
    <property type="match status" value="1"/>
</dbReference>
<dbReference type="Pfam" id="PF07702">
    <property type="entry name" value="UTRA"/>
    <property type="match status" value="1"/>
</dbReference>
<dbReference type="Proteomes" id="UP001596492">
    <property type="component" value="Unassembled WGS sequence"/>
</dbReference>
<reference evidence="6" key="1">
    <citation type="journal article" date="2019" name="Int. J. Syst. Evol. Microbiol.">
        <title>The Global Catalogue of Microorganisms (GCM) 10K type strain sequencing project: providing services to taxonomists for standard genome sequencing and annotation.</title>
        <authorList>
            <consortium name="The Broad Institute Genomics Platform"/>
            <consortium name="The Broad Institute Genome Sequencing Center for Infectious Disease"/>
            <person name="Wu L."/>
            <person name="Ma J."/>
        </authorList>
    </citation>
    <scope>NUCLEOTIDE SEQUENCE [LARGE SCALE GENOMIC DNA]</scope>
    <source>
        <strain evidence="6">CCUG 51308</strain>
    </source>
</reference>
<keyword evidence="2" id="KW-0238">DNA-binding</keyword>
<dbReference type="InterPro" id="IPR000524">
    <property type="entry name" value="Tscrpt_reg_HTH_GntR"/>
</dbReference>
<dbReference type="PROSITE" id="PS50949">
    <property type="entry name" value="HTH_GNTR"/>
    <property type="match status" value="1"/>
</dbReference>
<evidence type="ECO:0000259" key="4">
    <source>
        <dbReference type="PROSITE" id="PS50949"/>
    </source>
</evidence>
<dbReference type="SMART" id="SM00866">
    <property type="entry name" value="UTRA"/>
    <property type="match status" value="1"/>
</dbReference>
<dbReference type="PANTHER" id="PTHR44846:SF17">
    <property type="entry name" value="GNTR-FAMILY TRANSCRIPTIONAL REGULATOR"/>
    <property type="match status" value="1"/>
</dbReference>
<evidence type="ECO:0000256" key="1">
    <source>
        <dbReference type="ARBA" id="ARBA00023015"/>
    </source>
</evidence>
<keyword evidence="6" id="KW-1185">Reference proteome</keyword>
<evidence type="ECO:0000313" key="6">
    <source>
        <dbReference type="Proteomes" id="UP001596492"/>
    </source>
</evidence>
<dbReference type="SUPFAM" id="SSF64288">
    <property type="entry name" value="Chorismate lyase-like"/>
    <property type="match status" value="1"/>
</dbReference>
<evidence type="ECO:0000256" key="2">
    <source>
        <dbReference type="ARBA" id="ARBA00023125"/>
    </source>
</evidence>